<gene>
    <name evidence="5" type="ORF">FOA43_000355</name>
</gene>
<protein>
    <recommendedName>
        <fullName evidence="4">NOT2/NOT3/NOT5 C-terminal domain-containing protein</fullName>
    </recommendedName>
</protein>
<comment type="similarity">
    <text evidence="1">Belongs to the CNOT2/3/5 family.</text>
</comment>
<dbReference type="KEGG" id="bnn:FOA43_000355"/>
<evidence type="ECO:0000313" key="6">
    <source>
        <dbReference type="Proteomes" id="UP000662931"/>
    </source>
</evidence>
<dbReference type="Pfam" id="PF04153">
    <property type="entry name" value="NOT2_3_5_C"/>
    <property type="match status" value="1"/>
</dbReference>
<evidence type="ECO:0000259" key="4">
    <source>
        <dbReference type="Pfam" id="PF04153"/>
    </source>
</evidence>
<dbReference type="OrthoDB" id="25391at2759"/>
<dbReference type="GeneID" id="62193756"/>
<dbReference type="InterPro" id="IPR040168">
    <property type="entry name" value="Not2/3/5"/>
</dbReference>
<dbReference type="RefSeq" id="XP_038776616.1">
    <property type="nucleotide sequence ID" value="XM_038920688.1"/>
</dbReference>
<name>A0A875RVN9_EENNA</name>
<organism evidence="5 6">
    <name type="scientific">Eeniella nana</name>
    <name type="common">Yeast</name>
    <name type="synonym">Brettanomyces nanus</name>
    <dbReference type="NCBI Taxonomy" id="13502"/>
    <lineage>
        <taxon>Eukaryota</taxon>
        <taxon>Fungi</taxon>
        <taxon>Dikarya</taxon>
        <taxon>Ascomycota</taxon>
        <taxon>Saccharomycotina</taxon>
        <taxon>Pichiomycetes</taxon>
        <taxon>Pichiales</taxon>
        <taxon>Pichiaceae</taxon>
        <taxon>Brettanomyces</taxon>
    </lineage>
</organism>
<dbReference type="EMBL" id="CP064812">
    <property type="protein sequence ID" value="QPG73051.1"/>
    <property type="molecule type" value="Genomic_DNA"/>
</dbReference>
<evidence type="ECO:0000256" key="1">
    <source>
        <dbReference type="ARBA" id="ARBA00007682"/>
    </source>
</evidence>
<dbReference type="Proteomes" id="UP000662931">
    <property type="component" value="Chromosome 1"/>
</dbReference>
<dbReference type="GO" id="GO:0006355">
    <property type="term" value="P:regulation of DNA-templated transcription"/>
    <property type="evidence" value="ECO:0007669"/>
    <property type="project" value="InterPro"/>
</dbReference>
<dbReference type="AlphaFoldDB" id="A0A875RVN9"/>
<accession>A0A875RVN9</accession>
<keyword evidence="2" id="KW-0805">Transcription regulation</keyword>
<dbReference type="GO" id="GO:0000289">
    <property type="term" value="P:nuclear-transcribed mRNA poly(A) tail shortening"/>
    <property type="evidence" value="ECO:0007669"/>
    <property type="project" value="UniProtKB-ARBA"/>
</dbReference>
<evidence type="ECO:0000256" key="2">
    <source>
        <dbReference type="ARBA" id="ARBA00023015"/>
    </source>
</evidence>
<evidence type="ECO:0000313" key="5">
    <source>
        <dbReference type="EMBL" id="QPG73051.1"/>
    </source>
</evidence>
<dbReference type="GO" id="GO:0030015">
    <property type="term" value="C:CCR4-NOT core complex"/>
    <property type="evidence" value="ECO:0007669"/>
    <property type="project" value="InterPro"/>
</dbReference>
<sequence>MSAWGNVTDDLDKRPGISYKAAAGASGGIRRNLDSTSFNEQFPALDSHVIGNANNLDNNAKIPLLSQQLQTSSSSQTLPSQTKANAQAILNAVKQASSLANRNNSGENINSNTTGLTSSQSATNILNSLTNAAAAAAGVATGISATESGITNTPLNGSHSDTPTPQLPPGLIQGKLEPKQAAATTTTATTAAVEEVILTEDIDKFGLKGLLPLLRMEPSDQATIATGVDLNMLGLDLSNNDPNYKISKTFASPWLETSRSEVEPLFSCPNSFLIPDKELTNIESRINTFNDETLFFIFYSKPRDTLQELAARELNNRNWRYHKDLQVWLTKDSSVEPVPNGPGSERGTYVFFDPTSWEYVTKEFVLSYQSII</sequence>
<evidence type="ECO:0000256" key="3">
    <source>
        <dbReference type="ARBA" id="ARBA00023163"/>
    </source>
</evidence>
<dbReference type="InterPro" id="IPR007282">
    <property type="entry name" value="NOT2/3/5_C"/>
</dbReference>
<reference evidence="5" key="1">
    <citation type="submission" date="2020-10" db="EMBL/GenBank/DDBJ databases">
        <authorList>
            <person name="Roach M.J.R."/>
        </authorList>
    </citation>
    <scope>NUCLEOTIDE SEQUENCE</scope>
    <source>
        <strain evidence="5">CBS 1945</strain>
    </source>
</reference>
<dbReference type="PANTHER" id="PTHR23326">
    <property type="entry name" value="CCR4 NOT-RELATED"/>
    <property type="match status" value="1"/>
</dbReference>
<dbReference type="InterPro" id="IPR038635">
    <property type="entry name" value="CCR4-NOT_su2/3/5_C_sf"/>
</dbReference>
<keyword evidence="3" id="KW-0804">Transcription</keyword>
<dbReference type="Gene3D" id="2.30.30.1020">
    <property type="entry name" value="CCR4-NOT complex subunit 2/3/5, C-terminal domain"/>
    <property type="match status" value="1"/>
</dbReference>
<proteinExistence type="inferred from homology"/>
<keyword evidence="6" id="KW-1185">Reference proteome</keyword>
<feature type="domain" description="NOT2/NOT3/NOT5 C-terminal" evidence="4">
    <location>
        <begin position="248"/>
        <end position="370"/>
    </location>
</feature>